<accession>A0ACD4NTF6</accession>
<organism evidence="1 2">
    <name type="scientific">Antarcticirhabdus aurantiaca</name>
    <dbReference type="NCBI Taxonomy" id="2606717"/>
    <lineage>
        <taxon>Bacteria</taxon>
        <taxon>Pseudomonadati</taxon>
        <taxon>Pseudomonadota</taxon>
        <taxon>Alphaproteobacteria</taxon>
        <taxon>Hyphomicrobiales</taxon>
        <taxon>Aurantimonadaceae</taxon>
        <taxon>Antarcticirhabdus</taxon>
    </lineage>
</organism>
<dbReference type="EMBL" id="CP113520">
    <property type="protein sequence ID" value="WAJ30004.1"/>
    <property type="molecule type" value="Genomic_DNA"/>
</dbReference>
<protein>
    <submittedName>
        <fullName evidence="1">Diacylglycerol kinase family protein</fullName>
    </submittedName>
</protein>
<gene>
    <name evidence="1" type="ORF">OXU80_07275</name>
</gene>
<sequence>MNKQGGTLRTADHDALRAVLESEFHLHGHEIEVQFLTAEELGDALRRAAERSDLDVVLVGGGDGSVSSAAATLYGTKVALGILPAGTMNLFARTLQVPLALEEAAAALASGRIIDVDIATVNGRPFVHQFAVGLHARMVRMRRRMSYGSRIGKILASFRSALMALQSAPKIEMEITVDGQPRRIRTPAVAVSNNMYGDGHMPYADDPKGGTLGVYICQTDDRRALMKLAADIVLGTWRTNPALEVLQAQEIVIRYGGSKRHGRAVRDGELEDLPPESAIRIEPGRLKVLAPHDASYLTSGG</sequence>
<keyword evidence="1" id="KW-0418">Kinase</keyword>
<keyword evidence="2" id="KW-1185">Reference proteome</keyword>
<name>A0ACD4NTF6_9HYPH</name>
<keyword evidence="1" id="KW-0808">Transferase</keyword>
<proteinExistence type="predicted"/>
<reference evidence="1" key="1">
    <citation type="submission" date="2022-11" db="EMBL/GenBank/DDBJ databases">
        <title>beta-Carotene-producing bacterium, Jeongeuplla avenae sp. nov., alleviates the salt stress of Arabidopsis seedlings.</title>
        <authorList>
            <person name="Jiang L."/>
            <person name="Lee J."/>
        </authorList>
    </citation>
    <scope>NUCLEOTIDE SEQUENCE</scope>
    <source>
        <strain evidence="1">DY_R2A_6</strain>
    </source>
</reference>
<evidence type="ECO:0000313" key="1">
    <source>
        <dbReference type="EMBL" id="WAJ30004.1"/>
    </source>
</evidence>
<dbReference type="Proteomes" id="UP001163223">
    <property type="component" value="Chromosome"/>
</dbReference>
<evidence type="ECO:0000313" key="2">
    <source>
        <dbReference type="Proteomes" id="UP001163223"/>
    </source>
</evidence>